<evidence type="ECO:0000313" key="2">
    <source>
        <dbReference type="Proteomes" id="UP000297014"/>
    </source>
</evidence>
<proteinExistence type="predicted"/>
<dbReference type="AlphaFoldDB" id="A0A4S4K4V8"/>
<dbReference type="OrthoDB" id="6636929at2"/>
<dbReference type="Proteomes" id="UP000297014">
    <property type="component" value="Unassembled WGS sequence"/>
</dbReference>
<organism evidence="1 2">
    <name type="scientific">Alkalihalobacillus alcalophilus ATCC 27647 = CGMCC 1.3604</name>
    <dbReference type="NCBI Taxonomy" id="1218173"/>
    <lineage>
        <taxon>Bacteria</taxon>
        <taxon>Bacillati</taxon>
        <taxon>Bacillota</taxon>
        <taxon>Bacilli</taxon>
        <taxon>Bacillales</taxon>
        <taxon>Bacillaceae</taxon>
        <taxon>Alkalihalobacillus</taxon>
    </lineage>
</organism>
<dbReference type="EMBL" id="JALP01000022">
    <property type="protein sequence ID" value="THG92077.1"/>
    <property type="molecule type" value="Genomic_DNA"/>
</dbReference>
<name>A0A4S4K4V8_ALKAL</name>
<comment type="caution">
    <text evidence="1">The sequence shown here is derived from an EMBL/GenBank/DDBJ whole genome shotgun (WGS) entry which is preliminary data.</text>
</comment>
<gene>
    <name evidence="1" type="ORF">AJ85_17475</name>
</gene>
<reference evidence="1 2" key="1">
    <citation type="submission" date="2014-01" db="EMBL/GenBank/DDBJ databases">
        <title>Draft genome sequencing of Bacillus alcalophilus CGMCC 1.3604.</title>
        <authorList>
            <person name="Yang J."/>
            <person name="Diao L."/>
            <person name="Yang S."/>
        </authorList>
    </citation>
    <scope>NUCLEOTIDE SEQUENCE [LARGE SCALE GENOMIC DNA]</scope>
    <source>
        <strain evidence="1 2">CGMCC 1.3604</strain>
    </source>
</reference>
<accession>A0A4S4K4V8</accession>
<dbReference type="RefSeq" id="WP_003322377.1">
    <property type="nucleotide sequence ID" value="NZ_ALPT02000079.1"/>
</dbReference>
<protein>
    <submittedName>
        <fullName evidence="1">Uncharacterized protein</fullName>
    </submittedName>
</protein>
<evidence type="ECO:0000313" key="1">
    <source>
        <dbReference type="EMBL" id="THG92077.1"/>
    </source>
</evidence>
<sequence>MERLVVEKISDYVAEGYVYSANATLNGTLILVETDLDYIDPFVRPVPKNNWRLKLFKDGMMEVLELKNLQLFPDYVDLFPDGTLLLVQNRCLKDGYKVERNARIFNRNGQKVDALVLGDGIAAIRVDYDDMIWCTYFDEGIFGNFGWDEPIGSPGFIAFTKSGETKWQANKLDIIDGYAIHIDESNDVFFLYYDTSYRYNLLHYRQKQLIDRYKLKQENHDFDQFLMEKDQIIGKTRSGVYRYKLKSRTLDAKGKLSFYDKEGKKITGDVVIGGQKLFVYGKKGIYQYTSG</sequence>